<evidence type="ECO:0000256" key="1">
    <source>
        <dbReference type="SAM" id="MobiDB-lite"/>
    </source>
</evidence>
<accession>A0ABV3BYG1</accession>
<comment type="caution">
    <text evidence="2">The sequence shown here is derived from an EMBL/GenBank/DDBJ whole genome shotgun (WGS) entry which is preliminary data.</text>
</comment>
<dbReference type="InterPro" id="IPR045701">
    <property type="entry name" value="DUF6059"/>
</dbReference>
<name>A0ABV3BYG1_9ACTN</name>
<keyword evidence="3" id="KW-1185">Reference proteome</keyword>
<reference evidence="2 3" key="1">
    <citation type="submission" date="2024-06" db="EMBL/GenBank/DDBJ databases">
        <title>The Natural Products Discovery Center: Release of the First 8490 Sequenced Strains for Exploring Actinobacteria Biosynthetic Diversity.</title>
        <authorList>
            <person name="Kalkreuter E."/>
            <person name="Kautsar S.A."/>
            <person name="Yang D."/>
            <person name="Bader C.D."/>
            <person name="Teijaro C.N."/>
            <person name="Fluegel L."/>
            <person name="Davis C.M."/>
            <person name="Simpson J.R."/>
            <person name="Lauterbach L."/>
            <person name="Steele A.D."/>
            <person name="Gui C."/>
            <person name="Meng S."/>
            <person name="Li G."/>
            <person name="Viehrig K."/>
            <person name="Ye F."/>
            <person name="Su P."/>
            <person name="Kiefer A.F."/>
            <person name="Nichols A."/>
            <person name="Cepeda A.J."/>
            <person name="Yan W."/>
            <person name="Fan B."/>
            <person name="Jiang Y."/>
            <person name="Adhikari A."/>
            <person name="Zheng C.-J."/>
            <person name="Schuster L."/>
            <person name="Cowan T.M."/>
            <person name="Smanski M.J."/>
            <person name="Chevrette M.G."/>
            <person name="De Carvalho L.P.S."/>
            <person name="Shen B."/>
        </authorList>
    </citation>
    <scope>NUCLEOTIDE SEQUENCE [LARGE SCALE GENOMIC DNA]</scope>
    <source>
        <strain evidence="2 3">NPDC046838</strain>
    </source>
</reference>
<proteinExistence type="predicted"/>
<dbReference type="Pfam" id="PF19534">
    <property type="entry name" value="DUF6059"/>
    <property type="match status" value="1"/>
</dbReference>
<protein>
    <submittedName>
        <fullName evidence="2">DUF6059 family protein</fullName>
    </submittedName>
</protein>
<evidence type="ECO:0000313" key="2">
    <source>
        <dbReference type="EMBL" id="MEU6826056.1"/>
    </source>
</evidence>
<dbReference type="RefSeq" id="WP_359356982.1">
    <property type="nucleotide sequence ID" value="NZ_JBEYXV010000024.1"/>
</dbReference>
<organism evidence="2 3">
    <name type="scientific">Streptomyces atriruber</name>
    <dbReference type="NCBI Taxonomy" id="545121"/>
    <lineage>
        <taxon>Bacteria</taxon>
        <taxon>Bacillati</taxon>
        <taxon>Actinomycetota</taxon>
        <taxon>Actinomycetes</taxon>
        <taxon>Kitasatosporales</taxon>
        <taxon>Streptomycetaceae</taxon>
        <taxon>Streptomyces</taxon>
    </lineage>
</organism>
<sequence length="87" mass="9081">MASLIRRLCREVYAALQAYGAIYVTGPWVPPGAGPRDGPPPGAEPSGKEPAGQELAGPPTAHPERLCPEVALTPVERALNRQLKAGS</sequence>
<dbReference type="Proteomes" id="UP001551176">
    <property type="component" value="Unassembled WGS sequence"/>
</dbReference>
<dbReference type="EMBL" id="JBEYXV010000024">
    <property type="protein sequence ID" value="MEU6826056.1"/>
    <property type="molecule type" value="Genomic_DNA"/>
</dbReference>
<evidence type="ECO:0000313" key="3">
    <source>
        <dbReference type="Proteomes" id="UP001551176"/>
    </source>
</evidence>
<feature type="compositionally biased region" description="Pro residues" evidence="1">
    <location>
        <begin position="29"/>
        <end position="43"/>
    </location>
</feature>
<feature type="region of interest" description="Disordered" evidence="1">
    <location>
        <begin position="29"/>
        <end position="66"/>
    </location>
</feature>
<gene>
    <name evidence="2" type="ORF">ABZ921_36055</name>
</gene>